<sequence>MTKHDGDRIRYQDFQITITHGLDHDGESLFHVNIDGDLPYIYALGLLEAAKDNLKEMYGVTNA</sequence>
<dbReference type="Proteomes" id="UP000241822">
    <property type="component" value="Segment"/>
</dbReference>
<proteinExistence type="predicted"/>
<dbReference type="EMBL" id="MG198776">
    <property type="protein sequence ID" value="ATW58456.1"/>
    <property type="molecule type" value="Genomic_DNA"/>
</dbReference>
<evidence type="ECO:0000313" key="1">
    <source>
        <dbReference type="EMBL" id="ATW58456.1"/>
    </source>
</evidence>
<dbReference type="OrthoDB" id="35273at10239"/>
<reference evidence="1 2" key="1">
    <citation type="submission" date="2017-10" db="EMBL/GenBank/DDBJ databases">
        <authorList>
            <person name="Almansoob K.M."/>
            <person name="Barra A."/>
            <person name="Canlas S.M."/>
            <person name="Chawla N."/>
            <person name="Johnson B.N."/>
            <person name="Kuhl M.D."/>
            <person name="Lin J.Y."/>
            <person name="Patel D.V."/>
            <person name="Reddy A.G."/>
            <person name="Sobol L."/>
            <person name="Solorzano-Papili D."/>
            <person name="Monti D.L."/>
            <person name="Stoner T.H."/>
            <person name="Garlena R.A."/>
            <person name="Russell D.A."/>
            <person name="Pope W.H."/>
            <person name="Jacobs-Sera D."/>
            <person name="Hatfull G.F."/>
        </authorList>
    </citation>
    <scope>NUCLEOTIDE SEQUENCE [LARGE SCALE GENOMIC DNA]</scope>
</reference>
<gene>
    <name evidence="1" type="ORF">SEA_C3PO_56</name>
</gene>
<evidence type="ECO:0000313" key="2">
    <source>
        <dbReference type="Proteomes" id="UP000241822"/>
    </source>
</evidence>
<accession>A0A2H4P8A7</accession>
<protein>
    <submittedName>
        <fullName evidence="1">Uncharacterized protein</fullName>
    </submittedName>
</protein>
<name>A0A2H4P8A7_9CAUD</name>
<keyword evidence="2" id="KW-1185">Reference proteome</keyword>
<organism evidence="1 2">
    <name type="scientific">Corynebacterium phage C3PO</name>
    <dbReference type="NCBI Taxonomy" id="2047868"/>
    <lineage>
        <taxon>Viruses</taxon>
        <taxon>Duplodnaviria</taxon>
        <taxon>Heunggongvirae</taxon>
        <taxon>Uroviricota</taxon>
        <taxon>Caudoviricetes</taxon>
        <taxon>Zierdtviridae</taxon>
        <taxon>Toshachvirinae</taxon>
        <taxon>Ceetrepovirus</taxon>
        <taxon>Ceetrepovirus C3PO</taxon>
        <taxon>Corynebacterium virus C3PO</taxon>
    </lineage>
</organism>